<dbReference type="OrthoDB" id="981626at2"/>
<organism evidence="3 4">
    <name type="scientific">Flavobacterium cerinum</name>
    <dbReference type="NCBI Taxonomy" id="2502784"/>
    <lineage>
        <taxon>Bacteria</taxon>
        <taxon>Pseudomonadati</taxon>
        <taxon>Bacteroidota</taxon>
        <taxon>Flavobacteriia</taxon>
        <taxon>Flavobacteriales</taxon>
        <taxon>Flavobacteriaceae</taxon>
        <taxon>Flavobacterium</taxon>
    </lineage>
</organism>
<dbReference type="InterPro" id="IPR036249">
    <property type="entry name" value="Thioredoxin-like_sf"/>
</dbReference>
<evidence type="ECO:0000313" key="3">
    <source>
        <dbReference type="EMBL" id="RWW92233.1"/>
    </source>
</evidence>
<keyword evidence="1" id="KW-0732">Signal</keyword>
<gene>
    <name evidence="3" type="ORF">EPI11_16060</name>
</gene>
<accession>A0A3S3S7R7</accession>
<dbReference type="PANTHER" id="PTHR15337:SF11">
    <property type="entry name" value="THIOREDOXIN DOMAIN-CONTAINING PROTEIN"/>
    <property type="match status" value="1"/>
</dbReference>
<protein>
    <submittedName>
        <fullName evidence="3">DUF255 domain-containing protein</fullName>
    </submittedName>
</protein>
<evidence type="ECO:0000256" key="1">
    <source>
        <dbReference type="ARBA" id="ARBA00022729"/>
    </source>
</evidence>
<comment type="caution">
    <text evidence="3">The sequence shown here is derived from an EMBL/GenBank/DDBJ whole genome shotgun (WGS) entry which is preliminary data.</text>
</comment>
<dbReference type="InterPro" id="IPR013766">
    <property type="entry name" value="Thioredoxin_domain"/>
</dbReference>
<dbReference type="Pfam" id="PF13899">
    <property type="entry name" value="Thioredoxin_7"/>
    <property type="match status" value="1"/>
</dbReference>
<dbReference type="EMBL" id="SBII01000013">
    <property type="protein sequence ID" value="RWW92233.1"/>
    <property type="molecule type" value="Genomic_DNA"/>
</dbReference>
<proteinExistence type="predicted"/>
<name>A0A3S3S7R7_9FLAO</name>
<sequence>MHGVVFAQDWNTDLDVAKRKAAASNKTILLVFTGSDWCMPCMYMEKEIWPSEEFKAAADKNWVLLRADFLQKKGIPEPVNVNDIKMILAERYNRDGFFPYFVMLDKNGRVIKKNGYEDLETPQEYVSLFKEMSK</sequence>
<feature type="domain" description="Thioredoxin" evidence="2">
    <location>
        <begin position="1"/>
        <end position="134"/>
    </location>
</feature>
<dbReference type="InterPro" id="IPR051099">
    <property type="entry name" value="AGR/TXD"/>
</dbReference>
<dbReference type="PANTHER" id="PTHR15337">
    <property type="entry name" value="ANTERIOR GRADIENT PROTEIN-RELATED"/>
    <property type="match status" value="1"/>
</dbReference>
<dbReference type="AlphaFoldDB" id="A0A3S3S7R7"/>
<dbReference type="SUPFAM" id="SSF52833">
    <property type="entry name" value="Thioredoxin-like"/>
    <property type="match status" value="1"/>
</dbReference>
<keyword evidence="4" id="KW-1185">Reference proteome</keyword>
<evidence type="ECO:0000313" key="4">
    <source>
        <dbReference type="Proteomes" id="UP000287527"/>
    </source>
</evidence>
<dbReference type="Proteomes" id="UP000287527">
    <property type="component" value="Unassembled WGS sequence"/>
</dbReference>
<dbReference type="PROSITE" id="PS51352">
    <property type="entry name" value="THIOREDOXIN_2"/>
    <property type="match status" value="1"/>
</dbReference>
<reference evidence="3 4" key="1">
    <citation type="submission" date="2019-01" db="EMBL/GenBank/DDBJ databases">
        <title>Flavobacterium sp. nov.,isolated from freshwater.</title>
        <authorList>
            <person name="Zhang R."/>
            <person name="Du Z.-J."/>
        </authorList>
    </citation>
    <scope>NUCLEOTIDE SEQUENCE [LARGE SCALE GENOMIC DNA]</scope>
    <source>
        <strain evidence="3 4">1E403</strain>
    </source>
</reference>
<evidence type="ECO:0000259" key="2">
    <source>
        <dbReference type="PROSITE" id="PS51352"/>
    </source>
</evidence>
<dbReference type="Gene3D" id="3.40.30.10">
    <property type="entry name" value="Glutaredoxin"/>
    <property type="match status" value="1"/>
</dbReference>